<feature type="compositionally biased region" description="Basic residues" evidence="1">
    <location>
        <begin position="179"/>
        <end position="198"/>
    </location>
</feature>
<feature type="compositionally biased region" description="Basic and acidic residues" evidence="1">
    <location>
        <begin position="299"/>
        <end position="311"/>
    </location>
</feature>
<dbReference type="InterPro" id="IPR028030">
    <property type="entry name" value="DUF4592"/>
</dbReference>
<feature type="compositionally biased region" description="Polar residues" evidence="1">
    <location>
        <begin position="225"/>
        <end position="235"/>
    </location>
</feature>
<reference evidence="3" key="1">
    <citation type="submission" date="2021-04" db="EMBL/GenBank/DDBJ databases">
        <authorList>
            <consortium name="Wellcome Sanger Institute Data Sharing"/>
        </authorList>
    </citation>
    <scope>NUCLEOTIDE SEQUENCE [LARGE SCALE GENOMIC DNA]</scope>
</reference>
<feature type="compositionally biased region" description="Polar residues" evidence="1">
    <location>
        <begin position="330"/>
        <end position="366"/>
    </location>
</feature>
<feature type="compositionally biased region" description="Basic and acidic residues" evidence="1">
    <location>
        <begin position="409"/>
        <end position="420"/>
    </location>
</feature>
<keyword evidence="4" id="KW-1185">Reference proteome</keyword>
<accession>A0A665WWA3</accession>
<feature type="compositionally biased region" description="Polar residues" evidence="1">
    <location>
        <begin position="470"/>
        <end position="482"/>
    </location>
</feature>
<evidence type="ECO:0000256" key="1">
    <source>
        <dbReference type="SAM" id="MobiDB-lite"/>
    </source>
</evidence>
<name>A0A665WWA3_ECHNA</name>
<dbReference type="PANTHER" id="PTHR47743:SF1">
    <property type="entry name" value="CRACD-LIKE PROTEIN"/>
    <property type="match status" value="1"/>
</dbReference>
<dbReference type="InterPro" id="IPR026713">
    <property type="entry name" value="CRACD-like"/>
</dbReference>
<feature type="region of interest" description="Disordered" evidence="1">
    <location>
        <begin position="1"/>
        <end position="38"/>
    </location>
</feature>
<feature type="compositionally biased region" description="Low complexity" evidence="1">
    <location>
        <begin position="116"/>
        <end position="127"/>
    </location>
</feature>
<reference evidence="3" key="3">
    <citation type="submission" date="2025-09" db="UniProtKB">
        <authorList>
            <consortium name="Ensembl"/>
        </authorList>
    </citation>
    <scope>IDENTIFICATION</scope>
</reference>
<feature type="domain" description="DUF4592" evidence="2">
    <location>
        <begin position="87"/>
        <end position="195"/>
    </location>
</feature>
<dbReference type="PANTHER" id="PTHR47743">
    <property type="entry name" value="KIAA1210 / KIAA1211 FAMILY MEMBER"/>
    <property type="match status" value="1"/>
</dbReference>
<organism evidence="3 4">
    <name type="scientific">Echeneis naucrates</name>
    <name type="common">Live sharksucker</name>
    <dbReference type="NCBI Taxonomy" id="173247"/>
    <lineage>
        <taxon>Eukaryota</taxon>
        <taxon>Metazoa</taxon>
        <taxon>Chordata</taxon>
        <taxon>Craniata</taxon>
        <taxon>Vertebrata</taxon>
        <taxon>Euteleostomi</taxon>
        <taxon>Actinopterygii</taxon>
        <taxon>Neopterygii</taxon>
        <taxon>Teleostei</taxon>
        <taxon>Neoteleostei</taxon>
        <taxon>Acanthomorphata</taxon>
        <taxon>Carangaria</taxon>
        <taxon>Carangiformes</taxon>
        <taxon>Echeneidae</taxon>
        <taxon>Echeneis</taxon>
    </lineage>
</organism>
<evidence type="ECO:0000259" key="2">
    <source>
        <dbReference type="Pfam" id="PF15262"/>
    </source>
</evidence>
<feature type="compositionally biased region" description="Basic and acidic residues" evidence="1">
    <location>
        <begin position="104"/>
        <end position="115"/>
    </location>
</feature>
<evidence type="ECO:0000313" key="4">
    <source>
        <dbReference type="Proteomes" id="UP000472264"/>
    </source>
</evidence>
<feature type="compositionally biased region" description="Basic residues" evidence="1">
    <location>
        <begin position="1"/>
        <end position="12"/>
    </location>
</feature>
<feature type="region of interest" description="Disordered" evidence="1">
    <location>
        <begin position="104"/>
        <end position="311"/>
    </location>
</feature>
<sequence>SLKTRLFGRNKRTGGEEDTKLSQSESDITAGKGLGSNDDLVCSQGTMGSRALSHDSIFLADQVLEDAEPARILSQENVHSKIKALQQKMHLGPPPLVLPIKRPEDLGCRSEDDSLPHSPLEPSSRPLSPIPKPTLTKYVPQIPAHPLPPAAPPVSSVMERPLDFSSPAQFTPCLDTSAARHRMSVKPRNQRASTKKRLAATDSKSHLHNLNNIDHPESVEEENQQHGAQDNLSPETEQEEANVPVAAQQLPAKSLTAITSEAAPKSSSLRFSQQDHNPPGSGPTQVLPVKPQRPVDLTSSERPRSVIEFKNRRGGDFEIQIMSHDKKNTLKNAGTTEASSDQLSSSFGSVLVSAPSSGHQQVQGETESARGINRPALGPESYHFSITPAKNRDGERRRSGSFVGMLEQAEARNKTIRGPEARPFSSLREKGDLRDLQPSGVPVSAGRLKQEGASAKSSVLPGDRKDSLKNTESVTVSKNTATDLGTVAGEEVDSSQEVEEAVEAQEIQVEEGVTAFGIKLRSTSTSMRFRSNATSNHLSKPAVCGDQHDKQKRQQISDNMPKKLPSNFSNTPATSGDVRETGEILGNVNYFIM</sequence>
<dbReference type="InParanoid" id="A0A665WWA3"/>
<protein>
    <recommendedName>
        <fullName evidence="2">DUF4592 domain-containing protein</fullName>
    </recommendedName>
</protein>
<evidence type="ECO:0000313" key="3">
    <source>
        <dbReference type="Ensembl" id="ENSENLP00000047912.1"/>
    </source>
</evidence>
<feature type="region of interest" description="Disordered" evidence="1">
    <location>
        <begin position="328"/>
        <end position="482"/>
    </location>
</feature>
<feature type="region of interest" description="Disordered" evidence="1">
    <location>
        <begin position="530"/>
        <end position="579"/>
    </location>
</feature>
<reference evidence="3" key="2">
    <citation type="submission" date="2025-08" db="UniProtKB">
        <authorList>
            <consortium name="Ensembl"/>
        </authorList>
    </citation>
    <scope>IDENTIFICATION</scope>
</reference>
<dbReference type="Pfam" id="PF15262">
    <property type="entry name" value="DUF4592"/>
    <property type="match status" value="1"/>
</dbReference>
<dbReference type="AlphaFoldDB" id="A0A665WWA3"/>
<feature type="compositionally biased region" description="Pro residues" evidence="1">
    <location>
        <begin position="143"/>
        <end position="152"/>
    </location>
</feature>
<feature type="compositionally biased region" description="Polar residues" evidence="1">
    <location>
        <begin position="265"/>
        <end position="276"/>
    </location>
</feature>
<dbReference type="Ensembl" id="ENSENLT00000049058.1">
    <property type="protein sequence ID" value="ENSENLP00000047912.1"/>
    <property type="gene ID" value="ENSENLG00000020231.1"/>
</dbReference>
<proteinExistence type="predicted"/>
<dbReference type="Proteomes" id="UP000472264">
    <property type="component" value="Chromosome 21"/>
</dbReference>